<keyword evidence="2" id="KW-0813">Transport</keyword>
<feature type="domain" description="STAS" evidence="7">
    <location>
        <begin position="542"/>
        <end position="665"/>
    </location>
</feature>
<dbReference type="FunFam" id="3.30.750.24:FF:000002">
    <property type="entry name" value="Sulfate transporter 31"/>
    <property type="match status" value="1"/>
</dbReference>
<feature type="transmembrane region" description="Helical" evidence="6">
    <location>
        <begin position="300"/>
        <end position="321"/>
    </location>
</feature>
<dbReference type="InterPro" id="IPR011547">
    <property type="entry name" value="SLC26A/SulP_dom"/>
</dbReference>
<dbReference type="NCBIfam" id="TIGR00815">
    <property type="entry name" value="sulP"/>
    <property type="match status" value="1"/>
</dbReference>
<dbReference type="Pfam" id="PF01740">
    <property type="entry name" value="STAS"/>
    <property type="match status" value="1"/>
</dbReference>
<evidence type="ECO:0000256" key="3">
    <source>
        <dbReference type="ARBA" id="ARBA00022692"/>
    </source>
</evidence>
<keyword evidence="9" id="KW-1185">Reference proteome</keyword>
<comment type="subcellular location">
    <subcellularLocation>
        <location evidence="1">Membrane</location>
        <topology evidence="1">Multi-pass membrane protein</topology>
    </subcellularLocation>
</comment>
<dbReference type="PANTHER" id="PTHR11814">
    <property type="entry name" value="SULFATE TRANSPORTER"/>
    <property type="match status" value="1"/>
</dbReference>
<evidence type="ECO:0000313" key="9">
    <source>
        <dbReference type="Proteomes" id="UP001140206"/>
    </source>
</evidence>
<dbReference type="EMBL" id="JAMFTS010000001">
    <property type="protein sequence ID" value="KAJ4820493.1"/>
    <property type="molecule type" value="Genomic_DNA"/>
</dbReference>
<dbReference type="CDD" id="cd07042">
    <property type="entry name" value="STAS_SulP_like_sulfate_transporter"/>
    <property type="match status" value="1"/>
</dbReference>
<dbReference type="GO" id="GO:0016020">
    <property type="term" value="C:membrane"/>
    <property type="evidence" value="ECO:0007669"/>
    <property type="project" value="UniProtKB-SubCell"/>
</dbReference>
<evidence type="ECO:0000256" key="1">
    <source>
        <dbReference type="ARBA" id="ARBA00004141"/>
    </source>
</evidence>
<sequence>MGNADLALTDMEGPHRVPLPPERPFLDTFRANLKETFFPDDPFRQFKNERGSRKVVSALQYFLPILEWAPKYSFGLFKSDLIAGITIASLAIPQGISYAKLANLPPVLGLYSSFVPPLVYAMMGSSKDLAVGTVAVASLLIASMLGKEVSAAENPGLYLKLAFTATFFAGVFEAALGLLRLGFIVDFLSHATIVGFMAGAATVVCLQQLKGMLGLQHFTTSTDLVSVMESVFTQTHQVKEGFCVFFQKQETRQTEKIMLSTFIVLCLYMLQWRWESVVLGSCFLFFLLLTRYLSKRNPKFFWISAAAPLTSVVLASLLVYLTRAENHGVQVIGYLKKGINPPSATSLEFSPPYIMIALKTGIITGVIALAEGIAVGRSFAMYKNYQIDGNKEMIAFGMMNIVGSLTSCYLTTGPFSRSAVNYNAGCKTAMSNVVMAIAVMITLLFLTPLFHYTPLVVLSAIIISAMLGLIDYEAAIHLWHVDKIDFCVCLGAYLGVVFGSVEIGLVVAVTISILRVLLFIARPRTTVLGNIPNSMVYRRVDQYPIAQSIPGIFILHIDAPIYFANASYLRERISRGIDDEEDALKTKGRTNLQYVILDLGAVGSIDTSGISMLEDLKKNLDRRGLQLVLANPGSEIMKKLDKSKVLEGIGHEWIFLTVAEAVGSCNFMLHTQKQADSNGTHDNMV</sequence>
<keyword evidence="5 6" id="KW-0472">Membrane</keyword>
<gene>
    <name evidence="8" type="ORF">LUZ62_033059</name>
</gene>
<feature type="transmembrane region" description="Helical" evidence="6">
    <location>
        <begin position="187"/>
        <end position="206"/>
    </location>
</feature>
<dbReference type="InterPro" id="IPR002645">
    <property type="entry name" value="STAS_dom"/>
</dbReference>
<feature type="transmembrane region" description="Helical" evidence="6">
    <location>
        <begin position="428"/>
        <end position="446"/>
    </location>
</feature>
<feature type="transmembrane region" description="Helical" evidence="6">
    <location>
        <begin position="276"/>
        <end position="293"/>
    </location>
</feature>
<accession>A0AAV8HXU1</accession>
<feature type="transmembrane region" description="Helical" evidence="6">
    <location>
        <begin position="158"/>
        <end position="181"/>
    </location>
</feature>
<dbReference type="InterPro" id="IPR018045">
    <property type="entry name" value="S04_transporter_CS"/>
</dbReference>
<organism evidence="8 9">
    <name type="scientific">Rhynchospora pubera</name>
    <dbReference type="NCBI Taxonomy" id="906938"/>
    <lineage>
        <taxon>Eukaryota</taxon>
        <taxon>Viridiplantae</taxon>
        <taxon>Streptophyta</taxon>
        <taxon>Embryophyta</taxon>
        <taxon>Tracheophyta</taxon>
        <taxon>Spermatophyta</taxon>
        <taxon>Magnoliopsida</taxon>
        <taxon>Liliopsida</taxon>
        <taxon>Poales</taxon>
        <taxon>Cyperaceae</taxon>
        <taxon>Cyperoideae</taxon>
        <taxon>Rhynchosporeae</taxon>
        <taxon>Rhynchospora</taxon>
    </lineage>
</organism>
<dbReference type="GO" id="GO:0008271">
    <property type="term" value="F:secondary active sulfate transmembrane transporter activity"/>
    <property type="evidence" value="ECO:0007669"/>
    <property type="project" value="InterPro"/>
</dbReference>
<keyword evidence="3 6" id="KW-0812">Transmembrane</keyword>
<name>A0AAV8HXU1_9POAL</name>
<keyword evidence="4 6" id="KW-1133">Transmembrane helix</keyword>
<reference evidence="8" key="1">
    <citation type="submission" date="2022-08" db="EMBL/GenBank/DDBJ databases">
        <authorList>
            <person name="Marques A."/>
        </authorList>
    </citation>
    <scope>NUCLEOTIDE SEQUENCE</scope>
    <source>
        <strain evidence="8">RhyPub2mFocal</strain>
        <tissue evidence="8">Leaves</tissue>
    </source>
</reference>
<evidence type="ECO:0000256" key="6">
    <source>
        <dbReference type="SAM" id="Phobius"/>
    </source>
</evidence>
<proteinExistence type="predicted"/>
<dbReference type="SUPFAM" id="SSF52091">
    <property type="entry name" value="SpoIIaa-like"/>
    <property type="match status" value="1"/>
</dbReference>
<dbReference type="InterPro" id="IPR036513">
    <property type="entry name" value="STAS_dom_sf"/>
</dbReference>
<feature type="transmembrane region" description="Helical" evidence="6">
    <location>
        <begin position="129"/>
        <end position="146"/>
    </location>
</feature>
<comment type="caution">
    <text evidence="8">The sequence shown here is derived from an EMBL/GenBank/DDBJ whole genome shotgun (WGS) entry which is preliminary data.</text>
</comment>
<evidence type="ECO:0000256" key="2">
    <source>
        <dbReference type="ARBA" id="ARBA00022448"/>
    </source>
</evidence>
<feature type="transmembrane region" description="Helical" evidence="6">
    <location>
        <begin position="453"/>
        <end position="470"/>
    </location>
</feature>
<feature type="transmembrane region" description="Helical" evidence="6">
    <location>
        <begin position="490"/>
        <end position="514"/>
    </location>
</feature>
<dbReference type="AlphaFoldDB" id="A0AAV8HXU1"/>
<evidence type="ECO:0000256" key="4">
    <source>
        <dbReference type="ARBA" id="ARBA00022989"/>
    </source>
</evidence>
<feature type="transmembrane region" description="Helical" evidence="6">
    <location>
        <begin position="394"/>
        <end position="416"/>
    </location>
</feature>
<dbReference type="PROSITE" id="PS01130">
    <property type="entry name" value="SLC26A"/>
    <property type="match status" value="1"/>
</dbReference>
<dbReference type="PROSITE" id="PS50801">
    <property type="entry name" value="STAS"/>
    <property type="match status" value="1"/>
</dbReference>
<protein>
    <submittedName>
        <fullName evidence="8">Sulfate transporter 1</fullName>
    </submittedName>
</protein>
<evidence type="ECO:0000259" key="7">
    <source>
        <dbReference type="PROSITE" id="PS50801"/>
    </source>
</evidence>
<dbReference type="InterPro" id="IPR001902">
    <property type="entry name" value="SLC26A/SulP_fam"/>
</dbReference>
<evidence type="ECO:0000256" key="5">
    <source>
        <dbReference type="ARBA" id="ARBA00023136"/>
    </source>
</evidence>
<evidence type="ECO:0000313" key="8">
    <source>
        <dbReference type="EMBL" id="KAJ4820493.1"/>
    </source>
</evidence>
<feature type="transmembrane region" description="Helical" evidence="6">
    <location>
        <begin position="353"/>
        <end position="374"/>
    </location>
</feature>
<dbReference type="Proteomes" id="UP001140206">
    <property type="component" value="Chromosome 1"/>
</dbReference>
<dbReference type="Gene3D" id="3.30.750.24">
    <property type="entry name" value="STAS domain"/>
    <property type="match status" value="1"/>
</dbReference>
<dbReference type="Pfam" id="PF00916">
    <property type="entry name" value="Sulfate_transp"/>
    <property type="match status" value="2"/>
</dbReference>